<dbReference type="InterPro" id="IPR018511">
    <property type="entry name" value="Hemolysin-typ_Ca-bd_CS"/>
</dbReference>
<accession>A0A7Z7HS71</accession>
<dbReference type="RefSeq" id="WP_154716851.1">
    <property type="nucleotide sequence ID" value="NZ_LT837803.1"/>
</dbReference>
<evidence type="ECO:0008006" key="3">
    <source>
        <dbReference type="Google" id="ProtNLM"/>
    </source>
</evidence>
<dbReference type="SUPFAM" id="SSF51120">
    <property type="entry name" value="beta-Roll"/>
    <property type="match status" value="1"/>
</dbReference>
<gene>
    <name evidence="1" type="ORF">SDENCHOL_20336</name>
</gene>
<dbReference type="InterPro" id="IPR011049">
    <property type="entry name" value="Serralysin-like_metalloprot_C"/>
</dbReference>
<reference evidence="1" key="1">
    <citation type="submission" date="2017-03" db="EMBL/GenBank/DDBJ databases">
        <authorList>
            <consortium name="AG Boll"/>
        </authorList>
    </citation>
    <scope>NUCLEOTIDE SEQUENCE [LARGE SCALE GENOMIC DNA]</scope>
    <source>
        <strain evidence="1">Chol</strain>
    </source>
</reference>
<dbReference type="Proteomes" id="UP000242886">
    <property type="component" value="Chromosome SDENCHOL"/>
</dbReference>
<dbReference type="InterPro" id="IPR013783">
    <property type="entry name" value="Ig-like_fold"/>
</dbReference>
<dbReference type="InterPro" id="IPR001343">
    <property type="entry name" value="Hemolysn_Ca-bd"/>
</dbReference>
<dbReference type="PROSITE" id="PS00330">
    <property type="entry name" value="HEMOLYSIN_CALCIUM"/>
    <property type="match status" value="2"/>
</dbReference>
<dbReference type="EMBL" id="LT837803">
    <property type="protein sequence ID" value="SMB27240.1"/>
    <property type="molecule type" value="Genomic_DNA"/>
</dbReference>
<proteinExistence type="predicted"/>
<dbReference type="Gene3D" id="2.60.40.10">
    <property type="entry name" value="Immunoglobulins"/>
    <property type="match status" value="2"/>
</dbReference>
<evidence type="ECO:0000313" key="1">
    <source>
        <dbReference type="EMBL" id="SMB27240.1"/>
    </source>
</evidence>
<name>A0A7Z7HS71_9PROT</name>
<dbReference type="Pfam" id="PF00353">
    <property type="entry name" value="HemolysinCabind"/>
    <property type="match status" value="2"/>
</dbReference>
<dbReference type="GO" id="GO:0005509">
    <property type="term" value="F:calcium ion binding"/>
    <property type="evidence" value="ECO:0007669"/>
    <property type="project" value="InterPro"/>
</dbReference>
<evidence type="ECO:0000313" key="2">
    <source>
        <dbReference type="Proteomes" id="UP000242886"/>
    </source>
</evidence>
<protein>
    <recommendedName>
        <fullName evidence="3">Cadherin domain-containing protein</fullName>
    </recommendedName>
</protein>
<organism evidence="1 2">
    <name type="scientific">Sterolibacterium denitrificans</name>
    <dbReference type="NCBI Taxonomy" id="157592"/>
    <lineage>
        <taxon>Bacteria</taxon>
        <taxon>Pseudomonadati</taxon>
        <taxon>Pseudomonadota</taxon>
        <taxon>Betaproteobacteria</taxon>
        <taxon>Nitrosomonadales</taxon>
        <taxon>Sterolibacteriaceae</taxon>
        <taxon>Sterolibacterium</taxon>
    </lineage>
</organism>
<keyword evidence="2" id="KW-1185">Reference proteome</keyword>
<dbReference type="PRINTS" id="PR00313">
    <property type="entry name" value="CABNDNGRPT"/>
</dbReference>
<sequence length="2100" mass="210370">MATLTTVTPLSGAEENVHFGVSYAILKVQADESADVDCFKISAGTTGKLFYNTGTAASPVWVELTTNDFNTGRGVELRIDGLYINNVKKTASDAKLYWKGMDGSDAFKVQGVDNVDSVYDANDVISAGSASVSINVTPGEGGGGNDPENAPPVNTLGATSVETAGAKNAVTFSGSSLISVADADDEFLTTVVTVGSGKLTVAANSGAIVTGNNSASVKIQGTIEAINKALDGLKFEGGAGFTGTTLTVTTNDITQNKDIDSITIAAGTSGGDPTNAPPVNTLGATSVETAGAKNAVTFSGSSLISVADADDEFLTTVVTVGSGKLTVAANSGALVTGNNSASVKIQGTVEAINKALDGLKFEGGAGFTGTTLTVTTNDITQNKDIDSITIAAGTSGGDPTNAPPVNTLGATSVETTGAKNAVTFSGSSLISVADADDEFLTTVVTVGSGKLTVAANSGALVTGNNSASVKIQGTVEAINKALDGLKFEGGAGFTGTTLTVTTNDITQNKDIDSITIAAGTSGGDPTNAPPVNTLGATSVETTGAKNAVTFSGSSLISVADADDEFLTTVVTVGSGKLTVAANSGALVTGNNSASVKIQGTVEAINKALDGLKFEGGAGFTGTTLTVTTNDITQNKDIDSITIAAGTSGGDPTNAPPVNTLGATSVETTGAKNAVTFSGSSLISVADADDEFLTTVVTVGSGKLTVAANSGALVTGNNSASVKIQGTVEAINKALDGLKFEGGAGFTGTTLTVTTNDITQNKDIDSITIAAGTSGGDPTNAPPVNTLGATSVETTGAKNAVTFSGSSLISVADADDEFLTTVVTVGSGKLTVAANSGALVTGNNSASVKIQGTVEAINKALDGLKFEGGAGFTGTTLTVTTNDITQNKDIDSITIAAGTSGGDPTNAPPVNTLGATSVETTGAKNAVTFSGSSLISVADADDEFLTTVVTVGSGKLTVAANSGALVTGNNSASVKIQGTVEAINKALDGLKFEGGAGFTGTTLTITTNDITQNKDIDSITIAAGTSGGDPTNAPPVNTAPETVVISDTAQKTVTFSDDNLISVDDPDSPNLTTLLEVTNGTLKVAANSGAIVTGNNSASVKIQGTIEAINKALDGLVYTGGAGFTSTDTLTITTNDWLQAKDITVVTISATPTDGSAVAPAHSLKVAQATTTEDTALVFDTNKAIVVVDPDSDSLATVISVEHGVLTVSSGSGASITDDGSKSVTIVGNASQINAALNGLTYTPDSDYHGSDTLTIVTTDDTTPDPLTTSNAITLNVFAVNDAPVNIVPDYELGVSGANNTVTFNGNLAVNDVDGDLLTTVVEVTEGTLKVAPNSGAWVTGNNSASVKIQGTIEVINKALDGLVYTGGAGFSGEATLTITTNDILQTKDIDTVIITSDPDLAVPNALLTTDSGSSNTDNITNDGAITAPTNNNTDADVQYRVQKDGGAWSTWSETYTPPVTNGTADGAYVVQVRYDNGEKQSAAQSISFTLDTTAPTTTISGIDISADTGESASDFITRTEAQAITATLSTGLAVGEELYGSVDGGETWTNITNKIQILNPTAINWTGATLEEGSSSIQLQVRDKAGNAGPTASQAYTLDHTAPATTISGIDISADTGASDSDFITKTAAQTITATLSAGLIAGEELYGSVNNGTTWVNITGKVSGTSVTWDGATLAGSSSIKFEVRDAAGNAGTAASQSYILDTTAPTTNFSILPSASYDRASNTLTLNGSNMNSLLTTPGQTASTDIKAQLDWSKLIWDVDGANGANVTFTVADIASVYVDNGTTLRIVLTEDKASAIEGLANFGTNGTKLADKIDIAAGFAVDAAGNAATTDAKADMNLTGAFNQPKVYSYDLSSGATTGVIDTNMGIDTEADAVVFEPAKGDSLLIQGVSASQVTVSGGAIAGGTGNVTVSFGDRSVELTDYQGKLIGSVLNGAVNINFADGSVLTTNNGAQTVLTGGTGDDLLIAGNNGDTLVGLGGNNKLVGGDGNDFITGGDGNDLIIGGKGIDILTGGAGRDTFQYTNAADGEGADVITDFTAGNGGDVIKVIGTSIDAAWITSHAAQVNDDTMIMLDSLETILLTGVKVEDLTTDNFLGIPA</sequence>